<evidence type="ECO:0000256" key="1">
    <source>
        <dbReference type="SAM" id="Phobius"/>
    </source>
</evidence>
<gene>
    <name evidence="2" type="ORF">Pan181_17090</name>
</gene>
<feature type="transmembrane region" description="Helical" evidence="1">
    <location>
        <begin position="60"/>
        <end position="83"/>
    </location>
</feature>
<name>A0A518ALB9_9BACT</name>
<dbReference type="Proteomes" id="UP000315750">
    <property type="component" value="Chromosome"/>
</dbReference>
<keyword evidence="3" id="KW-1185">Reference proteome</keyword>
<organism evidence="2 3">
    <name type="scientific">Aeoliella mucimassa</name>
    <dbReference type="NCBI Taxonomy" id="2527972"/>
    <lineage>
        <taxon>Bacteria</taxon>
        <taxon>Pseudomonadati</taxon>
        <taxon>Planctomycetota</taxon>
        <taxon>Planctomycetia</taxon>
        <taxon>Pirellulales</taxon>
        <taxon>Lacipirellulaceae</taxon>
        <taxon>Aeoliella</taxon>
    </lineage>
</organism>
<dbReference type="EMBL" id="CP036278">
    <property type="protein sequence ID" value="QDU55519.1"/>
    <property type="molecule type" value="Genomic_DNA"/>
</dbReference>
<proteinExistence type="predicted"/>
<keyword evidence="1" id="KW-0472">Membrane</keyword>
<dbReference type="KEGG" id="amuc:Pan181_17090"/>
<feature type="transmembrane region" description="Helical" evidence="1">
    <location>
        <begin position="134"/>
        <end position="151"/>
    </location>
</feature>
<evidence type="ECO:0000313" key="2">
    <source>
        <dbReference type="EMBL" id="QDU55519.1"/>
    </source>
</evidence>
<feature type="transmembrane region" description="Helical" evidence="1">
    <location>
        <begin position="32"/>
        <end position="54"/>
    </location>
</feature>
<sequence length="162" mass="17664">MLCLANGVEAMEHPQPPPVLNSKRPKARRLQYNTATLLGLMALVAVTCVVAGVLPGLLWMGVLFALNLGLICYSSFLVAGALGASGRTRLFAVAALVCLGLSVSSSYRFMPIQLLVEVTLPSRFVRGFAEMLEPLQHMMISVVGGWLALRFEPYWIDKQKTE</sequence>
<protein>
    <submittedName>
        <fullName evidence="2">Uncharacterized protein</fullName>
    </submittedName>
</protein>
<feature type="transmembrane region" description="Helical" evidence="1">
    <location>
        <begin position="90"/>
        <end position="114"/>
    </location>
</feature>
<dbReference type="AlphaFoldDB" id="A0A518ALB9"/>
<keyword evidence="1" id="KW-0812">Transmembrane</keyword>
<reference evidence="2 3" key="1">
    <citation type="submission" date="2019-02" db="EMBL/GenBank/DDBJ databases">
        <title>Deep-cultivation of Planctomycetes and their phenomic and genomic characterization uncovers novel biology.</title>
        <authorList>
            <person name="Wiegand S."/>
            <person name="Jogler M."/>
            <person name="Boedeker C."/>
            <person name="Pinto D."/>
            <person name="Vollmers J."/>
            <person name="Rivas-Marin E."/>
            <person name="Kohn T."/>
            <person name="Peeters S.H."/>
            <person name="Heuer A."/>
            <person name="Rast P."/>
            <person name="Oberbeckmann S."/>
            <person name="Bunk B."/>
            <person name="Jeske O."/>
            <person name="Meyerdierks A."/>
            <person name="Storesund J.E."/>
            <person name="Kallscheuer N."/>
            <person name="Luecker S."/>
            <person name="Lage O.M."/>
            <person name="Pohl T."/>
            <person name="Merkel B.J."/>
            <person name="Hornburger P."/>
            <person name="Mueller R.-W."/>
            <person name="Bruemmer F."/>
            <person name="Labrenz M."/>
            <person name="Spormann A.M."/>
            <person name="Op den Camp H."/>
            <person name="Overmann J."/>
            <person name="Amann R."/>
            <person name="Jetten M.S.M."/>
            <person name="Mascher T."/>
            <person name="Medema M.H."/>
            <person name="Devos D.P."/>
            <person name="Kaster A.-K."/>
            <person name="Ovreas L."/>
            <person name="Rohde M."/>
            <person name="Galperin M.Y."/>
            <person name="Jogler C."/>
        </authorList>
    </citation>
    <scope>NUCLEOTIDE SEQUENCE [LARGE SCALE GENOMIC DNA]</scope>
    <source>
        <strain evidence="2 3">Pan181</strain>
    </source>
</reference>
<accession>A0A518ALB9</accession>
<keyword evidence="1" id="KW-1133">Transmembrane helix</keyword>
<evidence type="ECO:0000313" key="3">
    <source>
        <dbReference type="Proteomes" id="UP000315750"/>
    </source>
</evidence>